<evidence type="ECO:0000256" key="1">
    <source>
        <dbReference type="SAM" id="Coils"/>
    </source>
</evidence>
<sequence length="84" mass="9463">MDKTDVACKLTAISSRLALIGNFLETIQHDHTTKEDWAVIYTLFNRDGLENLANSLDDIREQVQILSDNLIEMDEVESHASSAK</sequence>
<evidence type="ECO:0000313" key="2">
    <source>
        <dbReference type="EMBL" id="CAI54897.1"/>
    </source>
</evidence>
<protein>
    <submittedName>
        <fullName evidence="2">Hypothetical prophage lsa1 protein</fullName>
    </submittedName>
</protein>
<proteinExistence type="predicted"/>
<dbReference type="STRING" id="314315.LCA_0593"/>
<dbReference type="EMBL" id="CR936503">
    <property type="protein sequence ID" value="CAI54897.1"/>
    <property type="molecule type" value="Genomic_DNA"/>
</dbReference>
<name>Q38Y32_LATSS</name>
<feature type="coiled-coil region" evidence="1">
    <location>
        <begin position="49"/>
        <end position="76"/>
    </location>
</feature>
<dbReference type="RefSeq" id="WP_011374302.1">
    <property type="nucleotide sequence ID" value="NC_007576.1"/>
</dbReference>
<keyword evidence="3" id="KW-1185">Reference proteome</keyword>
<accession>Q38Y32</accession>
<dbReference type="HOGENOM" id="CLU_2523423_0_0_9"/>
<gene>
    <name evidence="2" type="ordered locus">LCA_0593</name>
</gene>
<evidence type="ECO:0000313" key="3">
    <source>
        <dbReference type="Proteomes" id="UP000002707"/>
    </source>
</evidence>
<reference evidence="3" key="1">
    <citation type="journal article" date="2005" name="Nat. Biotechnol.">
        <title>The complete genome sequence of the meat-borne lactic acid bacterium Lactobacillus sakei 23K.</title>
        <authorList>
            <person name="Chaillou S."/>
            <person name="Champomier-Verges M.-C."/>
            <person name="Cornet M."/>
            <person name="Crutz-Le Coq A.-M."/>
            <person name="Dudez A.-M."/>
            <person name="Martin V."/>
            <person name="Beaufils S."/>
            <person name="Darbon-Rongere E."/>
            <person name="Bossy R."/>
            <person name="Loux V."/>
            <person name="Zagorec M."/>
        </authorList>
    </citation>
    <scope>NUCLEOTIDE SEQUENCE [LARGE SCALE GENOMIC DNA]</scope>
    <source>
        <strain evidence="3">23K</strain>
    </source>
</reference>
<dbReference type="AlphaFoldDB" id="Q38Y32"/>
<dbReference type="KEGG" id="lsa:LCA_0593"/>
<dbReference type="Proteomes" id="UP000002707">
    <property type="component" value="Chromosome"/>
</dbReference>
<organism evidence="2 3">
    <name type="scientific">Latilactobacillus sakei subsp. sakei (strain 23K)</name>
    <name type="common">Lactobacillus sakei subsp. sakei</name>
    <dbReference type="NCBI Taxonomy" id="314315"/>
    <lineage>
        <taxon>Bacteria</taxon>
        <taxon>Bacillati</taxon>
        <taxon>Bacillota</taxon>
        <taxon>Bacilli</taxon>
        <taxon>Lactobacillales</taxon>
        <taxon>Lactobacillaceae</taxon>
        <taxon>Latilactobacillus</taxon>
    </lineage>
</organism>
<keyword evidence="1" id="KW-0175">Coiled coil</keyword>